<feature type="compositionally biased region" description="Basic and acidic residues" evidence="1">
    <location>
        <begin position="1"/>
        <end position="10"/>
    </location>
</feature>
<feature type="compositionally biased region" description="Basic and acidic residues" evidence="1">
    <location>
        <begin position="28"/>
        <end position="47"/>
    </location>
</feature>
<dbReference type="Proteomes" id="UP000800094">
    <property type="component" value="Unassembled WGS sequence"/>
</dbReference>
<feature type="transmembrane region" description="Helical" evidence="2">
    <location>
        <begin position="213"/>
        <end position="239"/>
    </location>
</feature>
<dbReference type="Gene3D" id="3.40.50.1820">
    <property type="entry name" value="alpha/beta hydrolase"/>
    <property type="match status" value="1"/>
</dbReference>
<evidence type="ECO:0000313" key="4">
    <source>
        <dbReference type="Proteomes" id="UP000800094"/>
    </source>
</evidence>
<dbReference type="GeneID" id="54578062"/>
<keyword evidence="4" id="KW-1185">Reference proteome</keyword>
<reference evidence="3" key="1">
    <citation type="journal article" date="2020" name="Stud. Mycol.">
        <title>101 Dothideomycetes genomes: a test case for predicting lifestyles and emergence of pathogens.</title>
        <authorList>
            <person name="Haridas S."/>
            <person name="Albert R."/>
            <person name="Binder M."/>
            <person name="Bloem J."/>
            <person name="Labutti K."/>
            <person name="Salamov A."/>
            <person name="Andreopoulos B."/>
            <person name="Baker S."/>
            <person name="Barry K."/>
            <person name="Bills G."/>
            <person name="Bluhm B."/>
            <person name="Cannon C."/>
            <person name="Castanera R."/>
            <person name="Culley D."/>
            <person name="Daum C."/>
            <person name="Ezra D."/>
            <person name="Gonzalez J."/>
            <person name="Henrissat B."/>
            <person name="Kuo A."/>
            <person name="Liang C."/>
            <person name="Lipzen A."/>
            <person name="Lutzoni F."/>
            <person name="Magnuson J."/>
            <person name="Mondo S."/>
            <person name="Nolan M."/>
            <person name="Ohm R."/>
            <person name="Pangilinan J."/>
            <person name="Park H.-J."/>
            <person name="Ramirez L."/>
            <person name="Alfaro M."/>
            <person name="Sun H."/>
            <person name="Tritt A."/>
            <person name="Yoshinaga Y."/>
            <person name="Zwiers L.-H."/>
            <person name="Turgeon B."/>
            <person name="Goodwin S."/>
            <person name="Spatafora J."/>
            <person name="Crous P."/>
            <person name="Grigoriev I."/>
        </authorList>
    </citation>
    <scope>NUCLEOTIDE SEQUENCE</scope>
    <source>
        <strain evidence="3">CBS 122368</strain>
    </source>
</reference>
<dbReference type="InterPro" id="IPR029058">
    <property type="entry name" value="AB_hydrolase_fold"/>
</dbReference>
<dbReference type="OrthoDB" id="164921at2759"/>
<keyword evidence="2" id="KW-0812">Transmembrane</keyword>
<keyword evidence="2" id="KW-0472">Membrane</keyword>
<dbReference type="RefSeq" id="XP_033688323.1">
    <property type="nucleotide sequence ID" value="XM_033824732.1"/>
</dbReference>
<dbReference type="Pfam" id="PF10329">
    <property type="entry name" value="DUF2417"/>
    <property type="match status" value="1"/>
</dbReference>
<feature type="region of interest" description="Disordered" evidence="1">
    <location>
        <begin position="1"/>
        <end position="57"/>
    </location>
</feature>
<protein>
    <submittedName>
        <fullName evidence="3">Mitochondrial integral membrane protein-like protein</fullName>
    </submittedName>
</protein>
<dbReference type="EMBL" id="ML987191">
    <property type="protein sequence ID" value="KAF2253319.1"/>
    <property type="molecule type" value="Genomic_DNA"/>
</dbReference>
<proteinExistence type="predicted"/>
<feature type="transmembrane region" description="Helical" evidence="2">
    <location>
        <begin position="109"/>
        <end position="129"/>
    </location>
</feature>
<evidence type="ECO:0000256" key="1">
    <source>
        <dbReference type="SAM" id="MobiDB-lite"/>
    </source>
</evidence>
<feature type="transmembrane region" description="Helical" evidence="2">
    <location>
        <begin position="166"/>
        <end position="184"/>
    </location>
</feature>
<keyword evidence="2" id="KW-1133">Transmembrane helix</keyword>
<accession>A0A6A6ISQ4</accession>
<evidence type="ECO:0000256" key="2">
    <source>
        <dbReference type="SAM" id="Phobius"/>
    </source>
</evidence>
<dbReference type="AlphaFoldDB" id="A0A6A6ISQ4"/>
<feature type="transmembrane region" description="Helical" evidence="2">
    <location>
        <begin position="75"/>
        <end position="97"/>
    </location>
</feature>
<sequence length="547" mass="61565">MWGSKKDRPQNGDAPEDDQASARSASRRSYEPREEPSERTRLLDRPRPPNSDGYLDPDDPAVSPYNLWSVRFMRWLTVFFLMISCLWWTLLLISIFVSPPRMHSRGSGFFDFAYTCLTIGNLLVAVIFFSGPAKALRITTTIIGAFLIIDMIIILAVGRIRLEEGWVGIVSVVWAVLISIWCILTDRVVAWGKREEEERLTGRPETRRTLKEWLAVLLATVLTVIFVIIVILMTGTLGIRARDSTLGMYGERILVDGDKYAVHFACVGNISYTKGKKDATIMLEAGEEPSEYDFEHWAYNAYQNGTISRYCYWDRPGYAWSDNAPSPHSAGMSADALSEALARAGEEGPWILVSAGTGSIVSRIFSSRHLKEVTGIMIVDGMHEDLLHRIGSPGRGFLLWAWGIISPLGMERLGGAIFKGRTREDRVYGRNAYQNGKFIKAQLQENLVADSLSKNEVVSARNIQSSNTPLVIVSSAIKCRSDNEWERKQRDLTKLTDNLVSWDVVNKAPHQVWQTLEGRTAMEKRLGELVKAARKVEIPTVEKEKLF</sequence>
<gene>
    <name evidence="3" type="ORF">BU26DRAFT_450016</name>
</gene>
<organism evidence="3 4">
    <name type="scientific">Trematosphaeria pertusa</name>
    <dbReference type="NCBI Taxonomy" id="390896"/>
    <lineage>
        <taxon>Eukaryota</taxon>
        <taxon>Fungi</taxon>
        <taxon>Dikarya</taxon>
        <taxon>Ascomycota</taxon>
        <taxon>Pezizomycotina</taxon>
        <taxon>Dothideomycetes</taxon>
        <taxon>Pleosporomycetidae</taxon>
        <taxon>Pleosporales</taxon>
        <taxon>Massarineae</taxon>
        <taxon>Trematosphaeriaceae</taxon>
        <taxon>Trematosphaeria</taxon>
    </lineage>
</organism>
<feature type="transmembrane region" description="Helical" evidence="2">
    <location>
        <begin position="141"/>
        <end position="160"/>
    </location>
</feature>
<name>A0A6A6ISQ4_9PLEO</name>
<dbReference type="SUPFAM" id="SSF53474">
    <property type="entry name" value="alpha/beta-Hydrolases"/>
    <property type="match status" value="1"/>
</dbReference>
<evidence type="ECO:0000313" key="3">
    <source>
        <dbReference type="EMBL" id="KAF2253319.1"/>
    </source>
</evidence>
<dbReference type="InterPro" id="IPR019431">
    <property type="entry name" value="DUF2417"/>
</dbReference>